<reference evidence="3" key="2">
    <citation type="submission" date="2015-07" db="EMBL/GenBank/DDBJ databases">
        <authorList>
            <person name="Noorani M."/>
        </authorList>
    </citation>
    <scope>NUCLEOTIDE SEQUENCE</scope>
    <source>
        <strain evidence="3">Yugu1</strain>
    </source>
</reference>
<dbReference type="GO" id="GO:0003676">
    <property type="term" value="F:nucleic acid binding"/>
    <property type="evidence" value="ECO:0007669"/>
    <property type="project" value="InterPro"/>
</dbReference>
<name>K4A0B9_SETIT</name>
<evidence type="ECO:0000313" key="5">
    <source>
        <dbReference type="Proteomes" id="UP000004995"/>
    </source>
</evidence>
<dbReference type="EMBL" id="AGNK02001051">
    <property type="status" value="NOT_ANNOTATED_CDS"/>
    <property type="molecule type" value="Genomic_DNA"/>
</dbReference>
<dbReference type="InterPro" id="IPR044730">
    <property type="entry name" value="RNase_H-like_dom_plant"/>
</dbReference>
<reference evidence="3 5" key="1">
    <citation type="journal article" date="2012" name="Nat. Biotechnol.">
        <title>Reference genome sequence of the model plant Setaria.</title>
        <authorList>
            <person name="Bennetzen J.L."/>
            <person name="Schmutz J."/>
            <person name="Wang H."/>
            <person name="Percifield R."/>
            <person name="Hawkins J."/>
            <person name="Pontaroli A.C."/>
            <person name="Estep M."/>
            <person name="Feng L."/>
            <person name="Vaughn J.N."/>
            <person name="Grimwood J."/>
            <person name="Jenkins J."/>
            <person name="Barry K."/>
            <person name="Lindquist E."/>
            <person name="Hellsten U."/>
            <person name="Deshpande S."/>
            <person name="Wang X."/>
            <person name="Wu X."/>
            <person name="Mitros T."/>
            <person name="Triplett J."/>
            <person name="Yang X."/>
            <person name="Ye C.Y."/>
            <person name="Mauro-Herrera M."/>
            <person name="Wang L."/>
            <person name="Li P."/>
            <person name="Sharma M."/>
            <person name="Sharma R."/>
            <person name="Ronald P.C."/>
            <person name="Panaud O."/>
            <person name="Kellogg E.A."/>
            <person name="Brutnell T.P."/>
            <person name="Doust A.N."/>
            <person name="Tuskan G.A."/>
            <person name="Rokhsar D."/>
            <person name="Devos K.M."/>
        </authorList>
    </citation>
    <scope>NUCLEOTIDE SEQUENCE [LARGE SCALE GENOMIC DNA]</scope>
    <source>
        <strain evidence="5">cv. Yugu1</strain>
        <strain evidence="3">Yugu1</strain>
    </source>
</reference>
<dbReference type="PANTHER" id="PTHR47074">
    <property type="entry name" value="BNAC02G40300D PROTEIN"/>
    <property type="match status" value="1"/>
</dbReference>
<organism evidence="3">
    <name type="scientific">Setaria italica</name>
    <name type="common">Foxtail millet</name>
    <name type="synonym">Panicum italicum</name>
    <dbReference type="NCBI Taxonomy" id="4555"/>
    <lineage>
        <taxon>Eukaryota</taxon>
        <taxon>Viridiplantae</taxon>
        <taxon>Streptophyta</taxon>
        <taxon>Embryophyta</taxon>
        <taxon>Tracheophyta</taxon>
        <taxon>Spermatophyta</taxon>
        <taxon>Magnoliopsida</taxon>
        <taxon>Liliopsida</taxon>
        <taxon>Poales</taxon>
        <taxon>Poaceae</taxon>
        <taxon>PACMAD clade</taxon>
        <taxon>Panicoideae</taxon>
        <taxon>Panicodae</taxon>
        <taxon>Paniceae</taxon>
        <taxon>Cenchrinae</taxon>
        <taxon>Setaria</taxon>
    </lineage>
</organism>
<dbReference type="CDD" id="cd06222">
    <property type="entry name" value="RNase_H_like"/>
    <property type="match status" value="1"/>
</dbReference>
<gene>
    <name evidence="3" type="ORF">SETIT_2G191600v2</name>
</gene>
<dbReference type="OrthoDB" id="653202at2759"/>
<dbReference type="OMA" id="CESEMEG"/>
<keyword evidence="5" id="KW-1185">Reference proteome</keyword>
<dbReference type="EMBL" id="CM003529">
    <property type="protein sequence ID" value="RCV11510.1"/>
    <property type="molecule type" value="Genomic_DNA"/>
</dbReference>
<dbReference type="InterPro" id="IPR012337">
    <property type="entry name" value="RNaseH-like_sf"/>
</dbReference>
<accession>K4A0B9</accession>
<dbReference type="Gene3D" id="3.30.420.10">
    <property type="entry name" value="Ribonuclease H-like superfamily/Ribonuclease H"/>
    <property type="match status" value="1"/>
</dbReference>
<dbReference type="GO" id="GO:0004523">
    <property type="term" value="F:RNA-DNA hybrid ribonuclease activity"/>
    <property type="evidence" value="ECO:0007669"/>
    <property type="project" value="InterPro"/>
</dbReference>
<evidence type="ECO:0000313" key="3">
    <source>
        <dbReference type="EMBL" id="RCV11510.1"/>
    </source>
</evidence>
<dbReference type="Pfam" id="PF13456">
    <property type="entry name" value="RVT_3"/>
    <property type="match status" value="1"/>
</dbReference>
<evidence type="ECO:0000256" key="1">
    <source>
        <dbReference type="SAM" id="MobiDB-lite"/>
    </source>
</evidence>
<dbReference type="Gramene" id="KQL24311">
    <property type="protein sequence ID" value="KQL24311"/>
    <property type="gene ID" value="SETIT_032308mg"/>
</dbReference>
<proteinExistence type="predicted"/>
<dbReference type="InterPro" id="IPR052929">
    <property type="entry name" value="RNase_H-like_EbsB-rel"/>
</dbReference>
<dbReference type="InterPro" id="IPR036397">
    <property type="entry name" value="RNaseH_sf"/>
</dbReference>
<feature type="region of interest" description="Disordered" evidence="1">
    <location>
        <begin position="371"/>
        <end position="394"/>
    </location>
</feature>
<sequence length="424" mass="46219">MTVAGGQVPKSELGIGVCERQGKGQSVWIPLRSDGNLESSAPRAGLLGLSGELGWIVGLRGDCGLCGREENVTHAFLTCQYASEVWKELKAKSGLRRRLKNFCSPRQWLFDYLAASTEEEATTMTITLWHIWETRNGARNGEGQLHPHCIVEKNPSLCWCDPIRPKKWAPPPGVWVMVNVDAAVFAESNRMGIGLVFRDHNGNFLAACRQGLNGITEPEVAEATALRHAVHFVSALPYNHVIVASDCLSVVKKLLSTGKDRSQVAVLIQDIKQAAKGSIAFSFIHVSRSCNEVANSLARSADQLSESVWFREAPEFIRASLSTSALSTRFHPLESQPYPLAPAFLRSTAAPAPPRQHLAPPFAAPRHRLPAPPACRPQHHLTPPRTGPSTAVDRPSVAVCRPQRCLPPPRVMVGKKVSCPCGRG</sequence>
<dbReference type="eggNOG" id="KOG1075">
    <property type="taxonomic scope" value="Eukaryota"/>
</dbReference>
<evidence type="ECO:0000313" key="4">
    <source>
        <dbReference type="EnsemblPlants" id="KQL24311"/>
    </source>
</evidence>
<evidence type="ECO:0000259" key="2">
    <source>
        <dbReference type="Pfam" id="PF13456"/>
    </source>
</evidence>
<dbReference type="PANTHER" id="PTHR47074:SF73">
    <property type="entry name" value="OS04G0448401 PROTEIN"/>
    <property type="match status" value="1"/>
</dbReference>
<dbReference type="SUPFAM" id="SSF53098">
    <property type="entry name" value="Ribonuclease H-like"/>
    <property type="match status" value="1"/>
</dbReference>
<dbReference type="HOGENOM" id="CLU_647954_0_0_1"/>
<dbReference type="Proteomes" id="UP000004995">
    <property type="component" value="Unassembled WGS sequence"/>
</dbReference>
<protein>
    <recommendedName>
        <fullName evidence="2">RNase H type-1 domain-containing protein</fullName>
    </recommendedName>
</protein>
<dbReference type="EnsemblPlants" id="KQL24311">
    <property type="protein sequence ID" value="KQL24311"/>
    <property type="gene ID" value="SETIT_032308mg"/>
</dbReference>
<dbReference type="AlphaFoldDB" id="K4A0B9"/>
<dbReference type="STRING" id="4555.K4A0B9"/>
<reference evidence="4" key="3">
    <citation type="submission" date="2018-08" db="UniProtKB">
        <authorList>
            <consortium name="EnsemblPlants"/>
        </authorList>
    </citation>
    <scope>IDENTIFICATION</scope>
    <source>
        <strain evidence="4">Yugu1</strain>
    </source>
</reference>
<feature type="domain" description="RNase H type-1" evidence="2">
    <location>
        <begin position="179"/>
        <end position="301"/>
    </location>
</feature>
<dbReference type="InterPro" id="IPR002156">
    <property type="entry name" value="RNaseH_domain"/>
</dbReference>